<sequence length="159" mass="17904">MRRLRCRVQFSSLSAMPKKKGRQFTSLIFVKTGWSATSPSTSSSAPASTPPLDWLPDTSPRYICADCGAHLALQDELISKSFSGRDGKAYLFSSTLNTTLGAKEDRHLLTGIHTVCDLTCRGCGKTLGWYYWKAWEQSQKYKEGKWIMEKVNLEKVNAW</sequence>
<name>R9NXW0_PSEHS</name>
<reference evidence="7" key="1">
    <citation type="journal article" date="2013" name="Genome Announc.">
        <title>Draft genome sequence of the basidiomycetous yeast-like fungus Pseudozyma hubeiensis SY62, which produces an abundant amount of the biosurfactant mannosylerythritol lipids.</title>
        <authorList>
            <person name="Konishi M."/>
            <person name="Hatada Y."/>
            <person name="Horiuchi J."/>
        </authorList>
    </citation>
    <scope>NUCLEOTIDE SEQUENCE [LARGE SCALE GENOMIC DNA]</scope>
    <source>
        <strain evidence="7">SY62</strain>
    </source>
</reference>
<dbReference type="GO" id="GO:0046872">
    <property type="term" value="F:metal ion binding"/>
    <property type="evidence" value="ECO:0007669"/>
    <property type="project" value="UniProtKB-KW"/>
</dbReference>
<dbReference type="RefSeq" id="XP_012187038.1">
    <property type="nucleotide sequence ID" value="XM_012331648.1"/>
</dbReference>
<evidence type="ECO:0000259" key="5">
    <source>
        <dbReference type="PROSITE" id="PS51792"/>
    </source>
</evidence>
<gene>
    <name evidence="6" type="ORF">PHSY_001016</name>
</gene>
<dbReference type="PROSITE" id="PS51792">
    <property type="entry name" value="YIPPEE"/>
    <property type="match status" value="1"/>
</dbReference>
<proteinExistence type="inferred from homology"/>
<dbReference type="InterPro" id="IPR039058">
    <property type="entry name" value="Yippee_fam"/>
</dbReference>
<organism evidence="6 7">
    <name type="scientific">Pseudozyma hubeiensis (strain SY62)</name>
    <name type="common">Yeast</name>
    <dbReference type="NCBI Taxonomy" id="1305764"/>
    <lineage>
        <taxon>Eukaryota</taxon>
        <taxon>Fungi</taxon>
        <taxon>Dikarya</taxon>
        <taxon>Basidiomycota</taxon>
        <taxon>Ustilaginomycotina</taxon>
        <taxon>Ustilaginomycetes</taxon>
        <taxon>Ustilaginales</taxon>
        <taxon>Ustilaginaceae</taxon>
        <taxon>Pseudozyma</taxon>
    </lineage>
</organism>
<feature type="domain" description="Yippee" evidence="5">
    <location>
        <begin position="60"/>
        <end position="157"/>
    </location>
</feature>
<dbReference type="GeneID" id="24106317"/>
<evidence type="ECO:0000256" key="1">
    <source>
        <dbReference type="ARBA" id="ARBA00005613"/>
    </source>
</evidence>
<dbReference type="Pfam" id="PF03226">
    <property type="entry name" value="Yippee-Mis18"/>
    <property type="match status" value="1"/>
</dbReference>
<keyword evidence="7" id="KW-1185">Reference proteome</keyword>
<keyword evidence="2" id="KW-0479">Metal-binding</keyword>
<dbReference type="AlphaFoldDB" id="R9NXW0"/>
<dbReference type="PANTHER" id="PTHR13848">
    <property type="entry name" value="PROTEIN YIPPEE-LIKE CG15309-RELATED"/>
    <property type="match status" value="1"/>
</dbReference>
<evidence type="ECO:0000313" key="6">
    <source>
        <dbReference type="EMBL" id="GAC93451.1"/>
    </source>
</evidence>
<dbReference type="OrthoDB" id="6407410at2759"/>
<comment type="similarity">
    <text evidence="1 4">Belongs to the yippee family.</text>
</comment>
<dbReference type="EMBL" id="DF238776">
    <property type="protein sequence ID" value="GAC93451.1"/>
    <property type="molecule type" value="Genomic_DNA"/>
</dbReference>
<dbReference type="HOGENOM" id="CLU_043857_5_1_1"/>
<dbReference type="InterPro" id="IPR004910">
    <property type="entry name" value="Yippee/Mis18/Cereblon"/>
</dbReference>
<evidence type="ECO:0000256" key="2">
    <source>
        <dbReference type="ARBA" id="ARBA00022723"/>
    </source>
</evidence>
<dbReference type="InterPro" id="IPR034751">
    <property type="entry name" value="Yippee"/>
</dbReference>
<dbReference type="eggNOG" id="KOG3399">
    <property type="taxonomic scope" value="Eukaryota"/>
</dbReference>
<evidence type="ECO:0000256" key="4">
    <source>
        <dbReference type="RuleBase" id="RU110713"/>
    </source>
</evidence>
<evidence type="ECO:0000313" key="7">
    <source>
        <dbReference type="Proteomes" id="UP000014071"/>
    </source>
</evidence>
<keyword evidence="3" id="KW-0862">Zinc</keyword>
<evidence type="ECO:0000256" key="3">
    <source>
        <dbReference type="ARBA" id="ARBA00022833"/>
    </source>
</evidence>
<protein>
    <recommendedName>
        <fullName evidence="4">Protein yippee-like</fullName>
    </recommendedName>
</protein>
<dbReference type="Proteomes" id="UP000014071">
    <property type="component" value="Unassembled WGS sequence"/>
</dbReference>
<dbReference type="STRING" id="1305764.R9NXW0"/>
<accession>R9NXW0</accession>